<evidence type="ECO:0008006" key="10">
    <source>
        <dbReference type="Google" id="ProtNLM"/>
    </source>
</evidence>
<keyword evidence="6 7" id="KW-0472">Membrane</keyword>
<feature type="transmembrane region" description="Helical" evidence="7">
    <location>
        <begin position="115"/>
        <end position="133"/>
    </location>
</feature>
<dbReference type="InParanoid" id="W5NEU0"/>
<dbReference type="GO" id="GO:0007155">
    <property type="term" value="P:cell adhesion"/>
    <property type="evidence" value="ECO:0000318"/>
    <property type="project" value="GO_Central"/>
</dbReference>
<sequence length="144" mass="16037">ILLGCLLNPLFPSCGQDNNQTEGLRKPINMNHYATKKSAAQSMLDIALLMANSSQLKTVLQEGPDYQYYYPLVVLISLSMLLQITVGLLLIFLVRYDLNDVRKQPKLNLMNDASTVLVFFTVLVNVFITAMGFESSRPPSPPTV</sequence>
<feature type="transmembrane region" description="Helical" evidence="7">
    <location>
        <begin position="68"/>
        <end position="94"/>
    </location>
</feature>
<evidence type="ECO:0000256" key="4">
    <source>
        <dbReference type="ARBA" id="ARBA00022889"/>
    </source>
</evidence>
<dbReference type="EMBL" id="AHAT01031379">
    <property type="status" value="NOT_ANNOTATED_CDS"/>
    <property type="molecule type" value="Genomic_DNA"/>
</dbReference>
<reference evidence="8" key="2">
    <citation type="submission" date="2025-08" db="UniProtKB">
        <authorList>
            <consortium name="Ensembl"/>
        </authorList>
    </citation>
    <scope>IDENTIFICATION</scope>
</reference>
<dbReference type="PANTHER" id="PTHR12316:SF26">
    <property type="entry name" value="NINJURIN-2"/>
    <property type="match status" value="1"/>
</dbReference>
<dbReference type="OMA" id="LNTMNNA"/>
<dbReference type="GO" id="GO:0016020">
    <property type="term" value="C:membrane"/>
    <property type="evidence" value="ECO:0007669"/>
    <property type="project" value="UniProtKB-SubCell"/>
</dbReference>
<comment type="similarity">
    <text evidence="2">Belongs to the ninjurin family.</text>
</comment>
<protein>
    <recommendedName>
        <fullName evidence="10">Ninjurin 1</fullName>
    </recommendedName>
</protein>
<dbReference type="eggNOG" id="ENOG502S384">
    <property type="taxonomic scope" value="Eukaryota"/>
</dbReference>
<dbReference type="GeneTree" id="ENSGT00940000158219"/>
<keyword evidence="3 7" id="KW-0812">Transmembrane</keyword>
<dbReference type="Proteomes" id="UP000018468">
    <property type="component" value="Linkage group LG1"/>
</dbReference>
<dbReference type="Bgee" id="ENSLOCG00000015557">
    <property type="expression patterns" value="Expressed in ovary and 13 other cell types or tissues"/>
</dbReference>
<evidence type="ECO:0000313" key="8">
    <source>
        <dbReference type="Ensembl" id="ENSLOCP00000019149.1"/>
    </source>
</evidence>
<evidence type="ECO:0000256" key="3">
    <source>
        <dbReference type="ARBA" id="ARBA00022692"/>
    </source>
</evidence>
<dbReference type="HOGENOM" id="CLU_093971_2_0_1"/>
<proteinExistence type="inferred from homology"/>
<evidence type="ECO:0000256" key="7">
    <source>
        <dbReference type="SAM" id="Phobius"/>
    </source>
</evidence>
<evidence type="ECO:0000256" key="2">
    <source>
        <dbReference type="ARBA" id="ARBA00008141"/>
    </source>
</evidence>
<accession>W5NEU0</accession>
<dbReference type="Pfam" id="PF04923">
    <property type="entry name" value="Ninjurin"/>
    <property type="match status" value="1"/>
</dbReference>
<dbReference type="AlphaFoldDB" id="W5NEU0"/>
<evidence type="ECO:0000313" key="9">
    <source>
        <dbReference type="Proteomes" id="UP000018468"/>
    </source>
</evidence>
<keyword evidence="5 7" id="KW-1133">Transmembrane helix</keyword>
<evidence type="ECO:0000256" key="5">
    <source>
        <dbReference type="ARBA" id="ARBA00022989"/>
    </source>
</evidence>
<dbReference type="PANTHER" id="PTHR12316">
    <property type="entry name" value="NINJURIN-RELATED"/>
    <property type="match status" value="1"/>
</dbReference>
<evidence type="ECO:0000256" key="6">
    <source>
        <dbReference type="ARBA" id="ARBA00023136"/>
    </source>
</evidence>
<evidence type="ECO:0000256" key="1">
    <source>
        <dbReference type="ARBA" id="ARBA00004141"/>
    </source>
</evidence>
<organism evidence="8 9">
    <name type="scientific">Lepisosteus oculatus</name>
    <name type="common">Spotted gar</name>
    <dbReference type="NCBI Taxonomy" id="7918"/>
    <lineage>
        <taxon>Eukaryota</taxon>
        <taxon>Metazoa</taxon>
        <taxon>Chordata</taxon>
        <taxon>Craniata</taxon>
        <taxon>Vertebrata</taxon>
        <taxon>Euteleostomi</taxon>
        <taxon>Actinopterygii</taxon>
        <taxon>Neopterygii</taxon>
        <taxon>Holostei</taxon>
        <taxon>Semionotiformes</taxon>
        <taxon>Lepisosteidae</taxon>
        <taxon>Lepisosteus</taxon>
    </lineage>
</organism>
<keyword evidence="4" id="KW-0130">Cell adhesion</keyword>
<dbReference type="Ensembl" id="ENSLOCT00000019181.1">
    <property type="protein sequence ID" value="ENSLOCP00000019149.1"/>
    <property type="gene ID" value="ENSLOCG00000015557.1"/>
</dbReference>
<dbReference type="GO" id="GO:0042246">
    <property type="term" value="P:tissue regeneration"/>
    <property type="evidence" value="ECO:0007669"/>
    <property type="project" value="InterPro"/>
</dbReference>
<reference evidence="8" key="3">
    <citation type="submission" date="2025-09" db="UniProtKB">
        <authorList>
            <consortium name="Ensembl"/>
        </authorList>
    </citation>
    <scope>IDENTIFICATION</scope>
</reference>
<name>W5NEU0_LEPOC</name>
<reference evidence="9" key="1">
    <citation type="submission" date="2011-12" db="EMBL/GenBank/DDBJ databases">
        <title>The Draft Genome of Lepisosteus oculatus.</title>
        <authorList>
            <consortium name="The Broad Institute Genome Assembly &amp; Analysis Group"/>
            <consortium name="Computational R&amp;D Group"/>
            <consortium name="and Sequencing Platform"/>
            <person name="Di Palma F."/>
            <person name="Alfoldi J."/>
            <person name="Johnson J."/>
            <person name="Berlin A."/>
            <person name="Gnerre S."/>
            <person name="Jaffe D."/>
            <person name="MacCallum I."/>
            <person name="Young S."/>
            <person name="Walker B.J."/>
            <person name="Lander E.S."/>
            <person name="Lindblad-Toh K."/>
        </authorList>
    </citation>
    <scope>NUCLEOTIDE SEQUENCE [LARGE SCALE GENOMIC DNA]</scope>
</reference>
<comment type="subcellular location">
    <subcellularLocation>
        <location evidence="1">Membrane</location>
        <topology evidence="1">Multi-pass membrane protein</topology>
    </subcellularLocation>
</comment>
<dbReference type="STRING" id="7918.ENSLOCP00000019149"/>
<keyword evidence="9" id="KW-1185">Reference proteome</keyword>
<dbReference type="InterPro" id="IPR007007">
    <property type="entry name" value="Ninjurin"/>
</dbReference>